<dbReference type="InterPro" id="IPR002591">
    <property type="entry name" value="Phosphodiest/P_Trfase"/>
</dbReference>
<feature type="compositionally biased region" description="Basic residues" evidence="7">
    <location>
        <begin position="1786"/>
        <end position="1803"/>
    </location>
</feature>
<dbReference type="GO" id="GO:0008270">
    <property type="term" value="F:zinc ion binding"/>
    <property type="evidence" value="ECO:0007669"/>
    <property type="project" value="UniProtKB-KW"/>
</dbReference>
<evidence type="ECO:0000256" key="8">
    <source>
        <dbReference type="SAM" id="Phobius"/>
    </source>
</evidence>
<feature type="region of interest" description="Disordered" evidence="7">
    <location>
        <begin position="979"/>
        <end position="1034"/>
    </location>
</feature>
<feature type="compositionally biased region" description="Low complexity" evidence="7">
    <location>
        <begin position="654"/>
        <end position="708"/>
    </location>
</feature>
<dbReference type="InterPro" id="IPR049730">
    <property type="entry name" value="SNF2/RAD54-like_C"/>
</dbReference>
<feature type="domain" description="Helicase C-terminal" evidence="11">
    <location>
        <begin position="1854"/>
        <end position="2016"/>
    </location>
</feature>
<feature type="region of interest" description="Disordered" evidence="7">
    <location>
        <begin position="835"/>
        <end position="960"/>
    </location>
</feature>
<dbReference type="SUPFAM" id="SSF52540">
    <property type="entry name" value="P-loop containing nucleoside triphosphate hydrolases"/>
    <property type="match status" value="2"/>
</dbReference>
<gene>
    <name evidence="12" type="ORF">C8A05DRAFT_44259</name>
</gene>
<feature type="compositionally biased region" description="Low complexity" evidence="7">
    <location>
        <begin position="115"/>
        <end position="138"/>
    </location>
</feature>
<feature type="compositionally biased region" description="Polar residues" evidence="7">
    <location>
        <begin position="1010"/>
        <end position="1030"/>
    </location>
</feature>
<feature type="compositionally biased region" description="Pro residues" evidence="7">
    <location>
        <begin position="840"/>
        <end position="850"/>
    </location>
</feature>
<reference evidence="12" key="2">
    <citation type="submission" date="2023-05" db="EMBL/GenBank/DDBJ databases">
        <authorList>
            <consortium name="Lawrence Berkeley National Laboratory"/>
            <person name="Steindorff A."/>
            <person name="Hensen N."/>
            <person name="Bonometti L."/>
            <person name="Westerberg I."/>
            <person name="Brannstrom I.O."/>
            <person name="Guillou S."/>
            <person name="Cros-Aarteil S."/>
            <person name="Calhoun S."/>
            <person name="Haridas S."/>
            <person name="Kuo A."/>
            <person name="Mondo S."/>
            <person name="Pangilinan J."/>
            <person name="Riley R."/>
            <person name="Labutti K."/>
            <person name="Andreopoulos B."/>
            <person name="Lipzen A."/>
            <person name="Chen C."/>
            <person name="Yanf M."/>
            <person name="Daum C."/>
            <person name="Ng V."/>
            <person name="Clum A."/>
            <person name="Ohm R."/>
            <person name="Martin F."/>
            <person name="Silar P."/>
            <person name="Natvig D."/>
            <person name="Lalanne C."/>
            <person name="Gautier V."/>
            <person name="Ament-Velasquez S.L."/>
            <person name="Kruys A."/>
            <person name="Hutchinson M.I."/>
            <person name="Powell A.J."/>
            <person name="Barry K."/>
            <person name="Miller A.N."/>
            <person name="Grigoriev I.V."/>
            <person name="Debuchy R."/>
            <person name="Gladieux P."/>
            <person name="Thoren M.H."/>
            <person name="Johannesson H."/>
        </authorList>
    </citation>
    <scope>NUCLEOTIDE SEQUENCE</scope>
    <source>
        <strain evidence="12">CBS 103.79</strain>
    </source>
</reference>
<evidence type="ECO:0000256" key="6">
    <source>
        <dbReference type="PROSITE-ProRule" id="PRU00175"/>
    </source>
</evidence>
<feature type="compositionally biased region" description="Basic and acidic residues" evidence="7">
    <location>
        <begin position="982"/>
        <end position="1000"/>
    </location>
</feature>
<keyword evidence="5" id="KW-0067">ATP-binding</keyword>
<keyword evidence="6" id="KW-0863">Zinc-finger</keyword>
<keyword evidence="8" id="KW-1133">Transmembrane helix</keyword>
<feature type="domain" description="RING-type" evidence="9">
    <location>
        <begin position="1621"/>
        <end position="1673"/>
    </location>
</feature>
<keyword evidence="13" id="KW-1185">Reference proteome</keyword>
<dbReference type="SMART" id="SM00184">
    <property type="entry name" value="RING"/>
    <property type="match status" value="1"/>
</dbReference>
<dbReference type="Pfam" id="PF01663">
    <property type="entry name" value="Phosphodiest"/>
    <property type="match status" value="1"/>
</dbReference>
<dbReference type="PROSITE" id="PS51194">
    <property type="entry name" value="HELICASE_CTER"/>
    <property type="match status" value="1"/>
</dbReference>
<dbReference type="InterPro" id="IPR050628">
    <property type="entry name" value="SNF2_RAD54_helicase_TF"/>
</dbReference>
<dbReference type="Gene3D" id="3.30.40.10">
    <property type="entry name" value="Zinc/RING finger domain, C3HC4 (zinc finger)"/>
    <property type="match status" value="1"/>
</dbReference>
<evidence type="ECO:0000313" key="13">
    <source>
        <dbReference type="Proteomes" id="UP001303889"/>
    </source>
</evidence>
<dbReference type="Gene3D" id="3.30.1360.180">
    <property type="match status" value="1"/>
</dbReference>
<dbReference type="GO" id="GO:0004386">
    <property type="term" value="F:helicase activity"/>
    <property type="evidence" value="ECO:0007669"/>
    <property type="project" value="UniProtKB-KW"/>
</dbReference>
<dbReference type="FunFam" id="3.30.1360.180:FF:000003">
    <property type="entry name" value="Type I phosphodiesterase/nucleotide pyrophosphatase family protein"/>
    <property type="match status" value="1"/>
</dbReference>
<dbReference type="InterPro" id="IPR001650">
    <property type="entry name" value="Helicase_C-like"/>
</dbReference>
<evidence type="ECO:0000259" key="11">
    <source>
        <dbReference type="PROSITE" id="PS51194"/>
    </source>
</evidence>
<dbReference type="InterPro" id="IPR000330">
    <property type="entry name" value="SNF2_N"/>
</dbReference>
<dbReference type="InterPro" id="IPR001841">
    <property type="entry name" value="Znf_RING"/>
</dbReference>
<keyword evidence="6" id="KW-0862">Zinc</keyword>
<feature type="compositionally biased region" description="Basic residues" evidence="7">
    <location>
        <begin position="147"/>
        <end position="161"/>
    </location>
</feature>
<dbReference type="SUPFAM" id="SSF57850">
    <property type="entry name" value="RING/U-box"/>
    <property type="match status" value="1"/>
</dbReference>
<keyword evidence="8" id="KW-0812">Transmembrane</keyword>
<keyword evidence="6" id="KW-0479">Metal-binding</keyword>
<dbReference type="InterPro" id="IPR027417">
    <property type="entry name" value="P-loop_NTPase"/>
</dbReference>
<dbReference type="InterPro" id="IPR014001">
    <property type="entry name" value="Helicase_ATP-bd"/>
</dbReference>
<feature type="region of interest" description="Disordered" evidence="7">
    <location>
        <begin position="1707"/>
        <end position="1738"/>
    </location>
</feature>
<feature type="transmembrane region" description="Helical" evidence="8">
    <location>
        <begin position="213"/>
        <end position="232"/>
    </location>
</feature>
<comment type="similarity">
    <text evidence="1">Belongs to the SNF2/RAD54 helicase family.</text>
</comment>
<feature type="region of interest" description="Disordered" evidence="7">
    <location>
        <begin position="1"/>
        <end position="190"/>
    </location>
</feature>
<dbReference type="Gene3D" id="3.40.50.10810">
    <property type="entry name" value="Tandem AAA-ATPase domain"/>
    <property type="match status" value="1"/>
</dbReference>
<feature type="region of interest" description="Disordered" evidence="7">
    <location>
        <begin position="1768"/>
        <end position="1813"/>
    </location>
</feature>
<feature type="domain" description="Helicase ATP-binding" evidence="10">
    <location>
        <begin position="1281"/>
        <end position="1470"/>
    </location>
</feature>
<keyword evidence="3" id="KW-0378">Hydrolase</keyword>
<reference evidence="12" key="1">
    <citation type="journal article" date="2023" name="Mol. Phylogenet. Evol.">
        <title>Genome-scale phylogeny and comparative genomics of the fungal order Sordariales.</title>
        <authorList>
            <person name="Hensen N."/>
            <person name="Bonometti L."/>
            <person name="Westerberg I."/>
            <person name="Brannstrom I.O."/>
            <person name="Guillou S."/>
            <person name="Cros-Aarteil S."/>
            <person name="Calhoun S."/>
            <person name="Haridas S."/>
            <person name="Kuo A."/>
            <person name="Mondo S."/>
            <person name="Pangilinan J."/>
            <person name="Riley R."/>
            <person name="LaButti K."/>
            <person name="Andreopoulos B."/>
            <person name="Lipzen A."/>
            <person name="Chen C."/>
            <person name="Yan M."/>
            <person name="Daum C."/>
            <person name="Ng V."/>
            <person name="Clum A."/>
            <person name="Steindorff A."/>
            <person name="Ohm R.A."/>
            <person name="Martin F."/>
            <person name="Silar P."/>
            <person name="Natvig D.O."/>
            <person name="Lalanne C."/>
            <person name="Gautier V."/>
            <person name="Ament-Velasquez S.L."/>
            <person name="Kruys A."/>
            <person name="Hutchinson M.I."/>
            <person name="Powell A.J."/>
            <person name="Barry K."/>
            <person name="Miller A.N."/>
            <person name="Grigoriev I.V."/>
            <person name="Debuchy R."/>
            <person name="Gladieux P."/>
            <person name="Hiltunen Thoren M."/>
            <person name="Johannesson H."/>
        </authorList>
    </citation>
    <scope>NUCLEOTIDE SEQUENCE</scope>
    <source>
        <strain evidence="12">CBS 103.79</strain>
    </source>
</reference>
<keyword evidence="4 12" id="KW-0347">Helicase</keyword>
<feature type="compositionally biased region" description="Low complexity" evidence="7">
    <location>
        <begin position="715"/>
        <end position="731"/>
    </location>
</feature>
<dbReference type="GO" id="GO:0016787">
    <property type="term" value="F:hydrolase activity"/>
    <property type="evidence" value="ECO:0007669"/>
    <property type="project" value="UniProtKB-KW"/>
</dbReference>
<dbReference type="GO" id="GO:0005634">
    <property type="term" value="C:nucleus"/>
    <property type="evidence" value="ECO:0007669"/>
    <property type="project" value="TreeGrafter"/>
</dbReference>
<dbReference type="SUPFAM" id="SSF53649">
    <property type="entry name" value="Alkaline phosphatase-like"/>
    <property type="match status" value="1"/>
</dbReference>
<evidence type="ECO:0000256" key="3">
    <source>
        <dbReference type="ARBA" id="ARBA00022801"/>
    </source>
</evidence>
<sequence length="2026" mass="223364">MPLGPLKTTALSGHGHGGHGSNTRDPSLLSPSEYDADAMSIRSDQDTDSDDDERQLRARNSRELRAHDRLVLMEEDELDQLVTESRRRHRQDSQRRGSGLPIPNPLRLLTRRLSDASLSRSRSPSAQPPQSGSSAGASVEDLGGEKNKRRSARRQRRRVKRDRLLADAQHGEDGELISTGDSSERDDSDEVDRKHLLHVTDAKMKRKRSHRRWLLLYAIIAVAFAILVLVAWKVSIERKGSRHSKLVSNGTALFAPTTIIISLDGFRADFLNRGLTPRLNALVKEGVSPLYMLPSFPSVTFPNHYTIATGLYPESHGVVGNTFWDPTLQEEFYYTDPKRSMDPKWWNGEPFWVTAQKRGLKTAIHMWPGSEAHVLSTEPTYMDKYNGKESLPKKVDRILGFLDLPDADRPQVVAAYVPNVDADGHKYGPNSTEIQFTIQKVDKMLDSMFKGLEARNLTGIVNVIVVSDHGMATTDISRLVQLEDIVDLSRIEHTDGWPLIGLRPKNPDDLQDIYNEVSRKAQGNPNLEVYLRDVDMPDRYHFSNNERIAPLWIVPKAGWALVKLDEMNLKEAKAKGDIYRPRGLHGYDHEHPLMRALFIARGPAFPHQPNSKLEPFQNIEVYNMLCDSVGIVPVPNNGTLRLPLKPVGLHDDPTAASATPPADPPTHAASPSPAQPTTTANPAAANPVPTSSSSSSSSSSAGKTTPSNPVGVDKPAPLSPQISSSPQPTGSHGAGDGAGDGNSGEGASDDPSAIDKVGSSVKDFWDWFTGKVGGWWGKVTGDNNNSSLIEQLSDELNIQQAVLVSLVDFPGSTAQQIEAARGRIADIKRQLLQARGKGPYPTPPSSPLHPGPAATPHMNSANGVARSGGTALSCSRPLGNPRTHASSAFSSASNSINSSPGDGIGASSRPQQRKRSFGSSHLDVDPWGVSKSRRPSPSPARAAFGSGSGSGPGLGFDDDFGDDGLQVIDLTGEWRSAIQRQKQAEEQARRRKATEDRDAALARQLHGRPSPSTSPLPFAQSSRPTPNSNAFDRILGGSAWRSGMIDRVKQEAGPALATRPHASPLTEQNLNRHAAANTAVKPESAARRHKMPGMYEDSDDEPEAFEPRKSGIAFGVPSRLAEPSFPSFGSRSSFSTYAPVSPQPTLPSISQSLRFASRTPHSLGMPPLGGMRPGSITGGTYYPPPGLSSQPLSVAASINRVSRYDWNQMVDENGKPLDARLSNYIDDYVNDPRKTEEDIQQLLSNIRPDMDIPEEERGETPDAMKYPLYVHQQVALKWMTDMEEGTNKGGILADDMGLGKTISTLALMVSRPSPDNIKTNLIIGPVSLIKQWELEIKKKLKGTHKLSVFLLHQKKKPYAELKTKDVVLTTYGSLAAEWKRYQTHIEQRKDSPQYEEEQDQELAQKCPLLHPKSKFHRVILDEAQYIKNKDTQGSKAVHKITATYRWCLTGTPMMNGVSELYPLIRFLRIRPYSDFTTFQRSTASDYSRDNAMRQLQAVLKAMMLRRMKNSMIDGKPILTLPPKTETSEEVIFSQDERQFYQDLESRSQVLFNKFLRAGTVGKNYSNILVLLLRLRQACCHPHLTDFDVAGASVSVNDMTELAKELDNSVVERIKAIEAFECPICYDGVEDPLLVIPCGHDTCTECFTSLTENAAQDNIRQGDENRAARCPVCRGPVDPAKVITLSAFRKVHVPEATAADDAVAALPELEESDDSDDSDDSETESDGESDADSDGNLADFVVPDGEVEEEAEGDEDDDAKIDAELAAASQAVHPEGSGKAEPSKGAKLSKKRGKKANKKKRGKANGKAPAKPKSEEIKPHMLKSLRLEAYKNKDAHRRYMHYLRDNWEDSAKVTEVIRLLETIQETDEKTIIFSQWTGLLDMIECRIKYALGLRFCRYTGKMSRHARDEAVRDFVENPRNKVMLVSLRAGNAGLNLTAASRIIICDPFWNPFIEMQAVDRAHRIGQQREVKVHRILVKETIEDRILALQEGKRKLVDSALDEGSSRSVGRLSERELAYLFGVRPAGG</sequence>
<dbReference type="Pfam" id="PF00176">
    <property type="entry name" value="SNF2-rel_dom"/>
    <property type="match status" value="1"/>
</dbReference>
<proteinExistence type="inferred from homology"/>
<evidence type="ECO:0000313" key="12">
    <source>
        <dbReference type="EMBL" id="KAK3902294.1"/>
    </source>
</evidence>
<comment type="caution">
    <text evidence="12">The sequence shown here is derived from an EMBL/GenBank/DDBJ whole genome shotgun (WGS) entry which is preliminary data.</text>
</comment>
<dbReference type="EMBL" id="MU855519">
    <property type="protein sequence ID" value="KAK3902294.1"/>
    <property type="molecule type" value="Genomic_DNA"/>
</dbReference>
<dbReference type="PROSITE" id="PS50089">
    <property type="entry name" value="ZF_RING_2"/>
    <property type="match status" value="1"/>
</dbReference>
<feature type="compositionally biased region" description="Basic and acidic residues" evidence="7">
    <location>
        <begin position="54"/>
        <end position="72"/>
    </location>
</feature>
<evidence type="ECO:0000256" key="7">
    <source>
        <dbReference type="SAM" id="MobiDB-lite"/>
    </source>
</evidence>
<dbReference type="GO" id="GO:0005737">
    <property type="term" value="C:cytoplasm"/>
    <property type="evidence" value="ECO:0007669"/>
    <property type="project" value="TreeGrafter"/>
</dbReference>
<dbReference type="Gene3D" id="3.40.720.10">
    <property type="entry name" value="Alkaline Phosphatase, subunit A"/>
    <property type="match status" value="1"/>
</dbReference>
<dbReference type="CDD" id="cd18008">
    <property type="entry name" value="DEXDc_SHPRH-like"/>
    <property type="match status" value="1"/>
</dbReference>
<feature type="region of interest" description="Disordered" evidence="7">
    <location>
        <begin position="1051"/>
        <end position="1106"/>
    </location>
</feature>
<dbReference type="CDD" id="cd16018">
    <property type="entry name" value="Enpp"/>
    <property type="match status" value="1"/>
</dbReference>
<dbReference type="GO" id="GO:0000724">
    <property type="term" value="P:double-strand break repair via homologous recombination"/>
    <property type="evidence" value="ECO:0007669"/>
    <property type="project" value="TreeGrafter"/>
</dbReference>
<dbReference type="PANTHER" id="PTHR45626">
    <property type="entry name" value="TRANSCRIPTION TERMINATION FACTOR 2-RELATED"/>
    <property type="match status" value="1"/>
</dbReference>
<dbReference type="GO" id="GO:0008094">
    <property type="term" value="F:ATP-dependent activity, acting on DNA"/>
    <property type="evidence" value="ECO:0007669"/>
    <property type="project" value="TreeGrafter"/>
</dbReference>
<evidence type="ECO:0000256" key="2">
    <source>
        <dbReference type="ARBA" id="ARBA00022741"/>
    </source>
</evidence>
<feature type="region of interest" description="Disordered" evidence="7">
    <location>
        <begin position="643"/>
        <end position="755"/>
    </location>
</feature>
<evidence type="ECO:0000256" key="5">
    <source>
        <dbReference type="ARBA" id="ARBA00022840"/>
    </source>
</evidence>
<name>A0AAN6ML80_9PEZI</name>
<feature type="compositionally biased region" description="Basic and acidic residues" evidence="7">
    <location>
        <begin position="162"/>
        <end position="173"/>
    </location>
</feature>
<dbReference type="Proteomes" id="UP001303889">
    <property type="component" value="Unassembled WGS sequence"/>
</dbReference>
<dbReference type="Pfam" id="PF13923">
    <property type="entry name" value="zf-C3HC4_2"/>
    <property type="match status" value="1"/>
</dbReference>
<dbReference type="GO" id="GO:0005524">
    <property type="term" value="F:ATP binding"/>
    <property type="evidence" value="ECO:0007669"/>
    <property type="project" value="UniProtKB-KW"/>
</dbReference>
<dbReference type="PROSITE" id="PS51192">
    <property type="entry name" value="HELICASE_ATP_BIND_1"/>
    <property type="match status" value="1"/>
</dbReference>
<keyword evidence="8" id="KW-0472">Membrane</keyword>
<keyword evidence="2" id="KW-0547">Nucleotide-binding</keyword>
<feature type="compositionally biased region" description="Gly residues" evidence="7">
    <location>
        <begin position="732"/>
        <end position="744"/>
    </location>
</feature>
<dbReference type="InterPro" id="IPR017850">
    <property type="entry name" value="Alkaline_phosphatase_core_sf"/>
</dbReference>
<evidence type="ECO:0000256" key="1">
    <source>
        <dbReference type="ARBA" id="ARBA00007025"/>
    </source>
</evidence>
<organism evidence="12 13">
    <name type="scientific">Staphylotrichum tortipilum</name>
    <dbReference type="NCBI Taxonomy" id="2831512"/>
    <lineage>
        <taxon>Eukaryota</taxon>
        <taxon>Fungi</taxon>
        <taxon>Dikarya</taxon>
        <taxon>Ascomycota</taxon>
        <taxon>Pezizomycotina</taxon>
        <taxon>Sordariomycetes</taxon>
        <taxon>Sordariomycetidae</taxon>
        <taxon>Sordariales</taxon>
        <taxon>Chaetomiaceae</taxon>
        <taxon>Staphylotrichum</taxon>
    </lineage>
</organism>
<feature type="compositionally biased region" description="Acidic residues" evidence="7">
    <location>
        <begin position="1707"/>
        <end position="1732"/>
    </location>
</feature>
<protein>
    <submittedName>
        <fullName evidence="12">ATP-dependent helicase C23E6.02</fullName>
    </submittedName>
</protein>
<dbReference type="Pfam" id="PF00271">
    <property type="entry name" value="Helicase_C"/>
    <property type="match status" value="1"/>
</dbReference>
<dbReference type="Gene3D" id="3.40.50.300">
    <property type="entry name" value="P-loop containing nucleotide triphosphate hydrolases"/>
    <property type="match status" value="1"/>
</dbReference>
<accession>A0AAN6ML80</accession>
<dbReference type="CDD" id="cd18793">
    <property type="entry name" value="SF2_C_SNF"/>
    <property type="match status" value="1"/>
</dbReference>
<evidence type="ECO:0000256" key="4">
    <source>
        <dbReference type="ARBA" id="ARBA00022806"/>
    </source>
</evidence>
<evidence type="ECO:0000259" key="10">
    <source>
        <dbReference type="PROSITE" id="PS51192"/>
    </source>
</evidence>
<dbReference type="SMART" id="SM00487">
    <property type="entry name" value="DEXDc"/>
    <property type="match status" value="1"/>
</dbReference>
<evidence type="ECO:0000259" key="9">
    <source>
        <dbReference type="PROSITE" id="PS50089"/>
    </source>
</evidence>
<dbReference type="InterPro" id="IPR013083">
    <property type="entry name" value="Znf_RING/FYVE/PHD"/>
</dbReference>
<feature type="compositionally biased region" description="Low complexity" evidence="7">
    <location>
        <begin position="885"/>
        <end position="899"/>
    </location>
</feature>
<dbReference type="InterPro" id="IPR038718">
    <property type="entry name" value="SNF2-like_sf"/>
</dbReference>
<dbReference type="PANTHER" id="PTHR45626:SF16">
    <property type="entry name" value="ATP-DEPENDENT HELICASE ULS1"/>
    <property type="match status" value="1"/>
</dbReference>
<dbReference type="SMART" id="SM00490">
    <property type="entry name" value="HELICc"/>
    <property type="match status" value="1"/>
</dbReference>